<feature type="domain" description="HTH gntR-type" evidence="5">
    <location>
        <begin position="41"/>
        <end position="111"/>
    </location>
</feature>
<dbReference type="Gene3D" id="1.10.10.10">
    <property type="entry name" value="Winged helix-like DNA-binding domain superfamily/Winged helix DNA-binding domain"/>
    <property type="match status" value="1"/>
</dbReference>
<dbReference type="AlphaFoldDB" id="A0AB39M8C9"/>
<dbReference type="InterPro" id="IPR000524">
    <property type="entry name" value="Tscrpt_reg_HTH_GntR"/>
</dbReference>
<evidence type="ECO:0000313" key="6">
    <source>
        <dbReference type="EMBL" id="XDQ02090.1"/>
    </source>
</evidence>
<sequence length="277" mass="30699">MSAAFDERAEPVQSAEHPSRTVRGRAAAGEPRPRFDTLTVPKASDVLAGEVRERILSGEFTEGTALPPERQLVEQTGLSRATVREALRILEVERLLEIRPGRGGGAFVHRPGRESLANTVRLVIRGQRIRLEDLHETREAIEPACAALAARRRTDADLAELDDAHTDLVAADEDIQRFLRANIRWHNAVARAGENELLIGFMSALSQSIHAATNIEQFMDADIRKLTARAHARITEAIRDRDSEAAMRRMTRHVCGFARAAAEVDQRDGVDLTDPEN</sequence>
<protein>
    <submittedName>
        <fullName evidence="6">FadR/GntR family transcriptional regulator</fullName>
    </submittedName>
</protein>
<feature type="region of interest" description="Disordered" evidence="4">
    <location>
        <begin position="1"/>
        <end position="37"/>
    </location>
</feature>
<reference evidence="6" key="1">
    <citation type="submission" date="2024-07" db="EMBL/GenBank/DDBJ databases">
        <authorList>
            <person name="Yu S.T."/>
        </authorList>
    </citation>
    <scope>NUCLEOTIDE SEQUENCE</scope>
    <source>
        <strain evidence="6">R08</strain>
    </source>
</reference>
<name>A0AB39M8C9_9ACTN</name>
<dbReference type="Pfam" id="PF07729">
    <property type="entry name" value="FCD"/>
    <property type="match status" value="1"/>
</dbReference>
<dbReference type="InterPro" id="IPR036390">
    <property type="entry name" value="WH_DNA-bd_sf"/>
</dbReference>
<dbReference type="Pfam" id="PF00392">
    <property type="entry name" value="GntR"/>
    <property type="match status" value="1"/>
</dbReference>
<dbReference type="PANTHER" id="PTHR43537:SF5">
    <property type="entry name" value="UXU OPERON TRANSCRIPTIONAL REGULATOR"/>
    <property type="match status" value="1"/>
</dbReference>
<evidence type="ECO:0000256" key="1">
    <source>
        <dbReference type="ARBA" id="ARBA00023015"/>
    </source>
</evidence>
<gene>
    <name evidence="6" type="ORF">AB5J58_18635</name>
</gene>
<dbReference type="PROSITE" id="PS50949">
    <property type="entry name" value="HTH_GNTR"/>
    <property type="match status" value="1"/>
</dbReference>
<dbReference type="EMBL" id="CP163431">
    <property type="protein sequence ID" value="XDQ02090.1"/>
    <property type="molecule type" value="Genomic_DNA"/>
</dbReference>
<dbReference type="RefSeq" id="WP_369188302.1">
    <property type="nucleotide sequence ID" value="NZ_CP163431.1"/>
</dbReference>
<accession>A0AB39M8C9</accession>
<dbReference type="InterPro" id="IPR011711">
    <property type="entry name" value="GntR_C"/>
</dbReference>
<evidence type="ECO:0000259" key="5">
    <source>
        <dbReference type="PROSITE" id="PS50949"/>
    </source>
</evidence>
<evidence type="ECO:0000256" key="4">
    <source>
        <dbReference type="SAM" id="MobiDB-lite"/>
    </source>
</evidence>
<keyword evidence="1" id="KW-0805">Transcription regulation</keyword>
<dbReference type="SMART" id="SM00895">
    <property type="entry name" value="FCD"/>
    <property type="match status" value="1"/>
</dbReference>
<evidence type="ECO:0000256" key="2">
    <source>
        <dbReference type="ARBA" id="ARBA00023125"/>
    </source>
</evidence>
<keyword evidence="3" id="KW-0804">Transcription</keyword>
<dbReference type="GO" id="GO:0003700">
    <property type="term" value="F:DNA-binding transcription factor activity"/>
    <property type="evidence" value="ECO:0007669"/>
    <property type="project" value="InterPro"/>
</dbReference>
<dbReference type="InterPro" id="IPR008920">
    <property type="entry name" value="TF_FadR/GntR_C"/>
</dbReference>
<dbReference type="Gene3D" id="1.20.120.530">
    <property type="entry name" value="GntR ligand-binding domain-like"/>
    <property type="match status" value="1"/>
</dbReference>
<proteinExistence type="predicted"/>
<dbReference type="SMART" id="SM00345">
    <property type="entry name" value="HTH_GNTR"/>
    <property type="match status" value="1"/>
</dbReference>
<keyword evidence="2" id="KW-0238">DNA-binding</keyword>
<dbReference type="InterPro" id="IPR036388">
    <property type="entry name" value="WH-like_DNA-bd_sf"/>
</dbReference>
<dbReference type="SUPFAM" id="SSF48008">
    <property type="entry name" value="GntR ligand-binding domain-like"/>
    <property type="match status" value="1"/>
</dbReference>
<feature type="compositionally biased region" description="Basic and acidic residues" evidence="4">
    <location>
        <begin position="1"/>
        <end position="10"/>
    </location>
</feature>
<dbReference type="SUPFAM" id="SSF46785">
    <property type="entry name" value="Winged helix' DNA-binding domain"/>
    <property type="match status" value="1"/>
</dbReference>
<evidence type="ECO:0000256" key="3">
    <source>
        <dbReference type="ARBA" id="ARBA00023163"/>
    </source>
</evidence>
<dbReference type="PRINTS" id="PR00035">
    <property type="entry name" value="HTHGNTR"/>
</dbReference>
<dbReference type="PANTHER" id="PTHR43537">
    <property type="entry name" value="TRANSCRIPTIONAL REGULATOR, GNTR FAMILY"/>
    <property type="match status" value="1"/>
</dbReference>
<organism evidence="6">
    <name type="scientific">Streptomyces sp. R08</name>
    <dbReference type="NCBI Taxonomy" id="3238624"/>
    <lineage>
        <taxon>Bacteria</taxon>
        <taxon>Bacillati</taxon>
        <taxon>Actinomycetota</taxon>
        <taxon>Actinomycetes</taxon>
        <taxon>Kitasatosporales</taxon>
        <taxon>Streptomycetaceae</taxon>
        <taxon>Streptomyces</taxon>
    </lineage>
</organism>
<dbReference type="GO" id="GO:0003677">
    <property type="term" value="F:DNA binding"/>
    <property type="evidence" value="ECO:0007669"/>
    <property type="project" value="UniProtKB-KW"/>
</dbReference>
<dbReference type="CDD" id="cd07377">
    <property type="entry name" value="WHTH_GntR"/>
    <property type="match status" value="1"/>
</dbReference>